<dbReference type="Gene3D" id="3.30.465.10">
    <property type="match status" value="1"/>
</dbReference>
<dbReference type="InterPro" id="IPR050416">
    <property type="entry name" value="FAD-linked_Oxidoreductase"/>
</dbReference>
<dbReference type="Pfam" id="PF08031">
    <property type="entry name" value="BBE"/>
    <property type="match status" value="1"/>
</dbReference>
<dbReference type="AlphaFoldDB" id="A0A284QKT4"/>
<accession>A0A284QKT4</accession>
<dbReference type="OrthoDB" id="2151789at2759"/>
<organism evidence="6 7">
    <name type="scientific">Armillaria ostoyae</name>
    <name type="common">Armillaria root rot fungus</name>
    <dbReference type="NCBI Taxonomy" id="47428"/>
    <lineage>
        <taxon>Eukaryota</taxon>
        <taxon>Fungi</taxon>
        <taxon>Dikarya</taxon>
        <taxon>Basidiomycota</taxon>
        <taxon>Agaricomycotina</taxon>
        <taxon>Agaricomycetes</taxon>
        <taxon>Agaricomycetidae</taxon>
        <taxon>Agaricales</taxon>
        <taxon>Marasmiineae</taxon>
        <taxon>Physalacriaceae</taxon>
        <taxon>Armillaria</taxon>
    </lineage>
</organism>
<dbReference type="Pfam" id="PF01565">
    <property type="entry name" value="FAD_binding_4"/>
    <property type="match status" value="1"/>
</dbReference>
<dbReference type="InterPro" id="IPR012951">
    <property type="entry name" value="BBE"/>
</dbReference>
<sequence length="803" mass="86153">MSDSDICKIADEKLLSHSARVKDKVLLITGGASGIGKATALQFAAHGAKVVIGDRNVDGAQATVDEIVQEGGLATCISCDVSAWDDVVALFELAMKAYGAIDVVVACAGVSEIGTFGVVKFDANGKPLKPRLTTLDVNLIGSLYTAHLAQHYLAQGQTEGDLKSLVLLGSIASWKAIRRGTMYSASKHAVLGTMRSLYPDFADRGIRISVVNPFFADTPILALPIKLLLAGIPLTPVTRIVGAIFYSATDPDPDSNGSAWLLLDDGPVFQVSKEDFKLGVYKVLDERVNSMQKGMMGLVYYSRLVKDVTRLLKTPLMLTLLGGLVWHQQNTIRQLVQNPVKHEIHLIRRASPTEYNACTVMNVDMLAPSYLEDIHHWAISSTQYPACTVEPGTAEDVGIILGILSSTQTPFAVKGGGHASNPGFSSTTGVHIAMSRFSEVTYDSTSETAIIGSGLVWDDVYASLAPHGVNVVGGRVTGVGVAGFILGGGFSWLTNQYGLTIDTVVAYELVKPTGEVANVTANSDPDLFFALKGGLNNFGIVTRFTLRTFPQGQVWGGLITYTQDHLSEVNAATVKFSNDVTDPKAAIITTYNFLLGQPGVSQLLFYDGPTPPDGIFDDFLAIPHFTQDVQTRDFTSLVLASPSNATANLRGVFNTVSLLGYSDTLIDAIFWGAKLSIDTGLFISYDVEPFRPNIFSVSDTHTESAYPPSRSAGLLPLNLYYAWSFEISDDVFHDAIRQSAAHLYNVAVGQGQSDIVGAAVYPNYAIFDTPVESMYGSNVARLKQIKASVDPDNVMALAGGFKI</sequence>
<dbReference type="SUPFAM" id="SSF56176">
    <property type="entry name" value="FAD-binding/transporter-associated domain-like"/>
    <property type="match status" value="1"/>
</dbReference>
<dbReference type="PROSITE" id="PS51387">
    <property type="entry name" value="FAD_PCMH"/>
    <property type="match status" value="1"/>
</dbReference>
<keyword evidence="3" id="KW-0274">FAD</keyword>
<dbReference type="EMBL" id="FUEG01000001">
    <property type="protein sequence ID" value="SJK97072.1"/>
    <property type="molecule type" value="Genomic_DNA"/>
</dbReference>
<feature type="domain" description="FAD-binding PCMH-type" evidence="5">
    <location>
        <begin position="381"/>
        <end position="551"/>
    </location>
</feature>
<dbReference type="InterPro" id="IPR006094">
    <property type="entry name" value="Oxid_FAD_bind_N"/>
</dbReference>
<gene>
    <name evidence="6" type="ORF">ARMOST_00322</name>
</gene>
<evidence type="ECO:0000313" key="7">
    <source>
        <dbReference type="Proteomes" id="UP000219338"/>
    </source>
</evidence>
<dbReference type="GO" id="GO:0016491">
    <property type="term" value="F:oxidoreductase activity"/>
    <property type="evidence" value="ECO:0007669"/>
    <property type="project" value="UniProtKB-KW"/>
</dbReference>
<dbReference type="InterPro" id="IPR002347">
    <property type="entry name" value="SDR_fam"/>
</dbReference>
<evidence type="ECO:0000256" key="3">
    <source>
        <dbReference type="ARBA" id="ARBA00022827"/>
    </source>
</evidence>
<dbReference type="Gene3D" id="3.40.462.20">
    <property type="match status" value="1"/>
</dbReference>
<proteinExistence type="inferred from homology"/>
<name>A0A284QKT4_ARMOS</name>
<dbReference type="InterPro" id="IPR016166">
    <property type="entry name" value="FAD-bd_PCMH"/>
</dbReference>
<keyword evidence="2" id="KW-0285">Flavoprotein</keyword>
<evidence type="ECO:0000256" key="4">
    <source>
        <dbReference type="ARBA" id="ARBA00023002"/>
    </source>
</evidence>
<keyword evidence="4" id="KW-0560">Oxidoreductase</keyword>
<dbReference type="InterPro" id="IPR036318">
    <property type="entry name" value="FAD-bd_PCMH-like_sf"/>
</dbReference>
<evidence type="ECO:0000256" key="2">
    <source>
        <dbReference type="ARBA" id="ARBA00022630"/>
    </source>
</evidence>
<dbReference type="InterPro" id="IPR016167">
    <property type="entry name" value="FAD-bd_PCMH_sub1"/>
</dbReference>
<dbReference type="SUPFAM" id="SSF51735">
    <property type="entry name" value="NAD(P)-binding Rossmann-fold domains"/>
    <property type="match status" value="1"/>
</dbReference>
<keyword evidence="7" id="KW-1185">Reference proteome</keyword>
<evidence type="ECO:0000256" key="1">
    <source>
        <dbReference type="ARBA" id="ARBA00005466"/>
    </source>
</evidence>
<dbReference type="PANTHER" id="PTHR42973:SF13">
    <property type="entry name" value="FAD-BINDING PCMH-TYPE DOMAIN-CONTAINING PROTEIN"/>
    <property type="match status" value="1"/>
</dbReference>
<comment type="similarity">
    <text evidence="1">Belongs to the oxygen-dependent FAD-linked oxidoreductase family.</text>
</comment>
<dbReference type="Gene3D" id="3.40.50.720">
    <property type="entry name" value="NAD(P)-binding Rossmann-like Domain"/>
    <property type="match status" value="1"/>
</dbReference>
<dbReference type="GO" id="GO:0071949">
    <property type="term" value="F:FAD binding"/>
    <property type="evidence" value="ECO:0007669"/>
    <property type="project" value="InterPro"/>
</dbReference>
<dbReference type="Gene3D" id="3.30.43.10">
    <property type="entry name" value="Uridine Diphospho-n-acetylenolpyruvylglucosamine Reductase, domain 2"/>
    <property type="match status" value="1"/>
</dbReference>
<dbReference type="InterPro" id="IPR016169">
    <property type="entry name" value="FAD-bd_PCMH_sub2"/>
</dbReference>
<reference evidence="7" key="1">
    <citation type="journal article" date="2017" name="Nat. Ecol. Evol.">
        <title>Genome expansion and lineage-specific genetic innovations in the forest pathogenic fungi Armillaria.</title>
        <authorList>
            <person name="Sipos G."/>
            <person name="Prasanna A.N."/>
            <person name="Walter M.C."/>
            <person name="O'Connor E."/>
            <person name="Balint B."/>
            <person name="Krizsan K."/>
            <person name="Kiss B."/>
            <person name="Hess J."/>
            <person name="Varga T."/>
            <person name="Slot J."/>
            <person name="Riley R."/>
            <person name="Boka B."/>
            <person name="Rigling D."/>
            <person name="Barry K."/>
            <person name="Lee J."/>
            <person name="Mihaltcheva S."/>
            <person name="LaButti K."/>
            <person name="Lipzen A."/>
            <person name="Waldron R."/>
            <person name="Moloney N.M."/>
            <person name="Sperisen C."/>
            <person name="Kredics L."/>
            <person name="Vagvoelgyi C."/>
            <person name="Patrignani A."/>
            <person name="Fitzpatrick D."/>
            <person name="Nagy I."/>
            <person name="Doyle S."/>
            <person name="Anderson J.B."/>
            <person name="Grigoriev I.V."/>
            <person name="Gueldener U."/>
            <person name="Muensterkoetter M."/>
            <person name="Nagy L.G."/>
        </authorList>
    </citation>
    <scope>NUCLEOTIDE SEQUENCE [LARGE SCALE GENOMIC DNA]</scope>
    <source>
        <strain evidence="7">C18/9</strain>
    </source>
</reference>
<protein>
    <recommendedName>
        <fullName evidence="5">FAD-binding PCMH-type domain-containing protein</fullName>
    </recommendedName>
</protein>
<dbReference type="OMA" id="FFREVNT"/>
<evidence type="ECO:0000259" key="5">
    <source>
        <dbReference type="PROSITE" id="PS51387"/>
    </source>
</evidence>
<dbReference type="Proteomes" id="UP000219338">
    <property type="component" value="Unassembled WGS sequence"/>
</dbReference>
<dbReference type="Pfam" id="PF00106">
    <property type="entry name" value="adh_short"/>
    <property type="match status" value="1"/>
</dbReference>
<dbReference type="PRINTS" id="PR00081">
    <property type="entry name" value="GDHRDH"/>
</dbReference>
<dbReference type="InterPro" id="IPR036291">
    <property type="entry name" value="NAD(P)-bd_dom_sf"/>
</dbReference>
<evidence type="ECO:0000313" key="6">
    <source>
        <dbReference type="EMBL" id="SJK97072.1"/>
    </source>
</evidence>
<dbReference type="STRING" id="47428.A0A284QKT4"/>
<dbReference type="PANTHER" id="PTHR42973">
    <property type="entry name" value="BINDING OXIDOREDUCTASE, PUTATIVE (AFU_ORTHOLOGUE AFUA_1G17690)-RELATED"/>
    <property type="match status" value="1"/>
</dbReference>